<accession>A0A399G8E0</accession>
<name>A0A399G8E0_9ACTN</name>
<gene>
    <name evidence="1" type="ORF">NI17_007505</name>
</gene>
<dbReference type="RefSeq" id="WP_068693155.1">
    <property type="nucleotide sequence ID" value="NZ_CP063196.1"/>
</dbReference>
<dbReference type="OrthoDB" id="10000756at2"/>
<dbReference type="EMBL" id="CP063196">
    <property type="protein sequence ID" value="UOE21000.1"/>
    <property type="molecule type" value="Genomic_DNA"/>
</dbReference>
<sequence>MRHFLGFVFGLLLGPVLLLASGWVLPRTAALVGSDRGFLGLGELLTLGALLALALLVALVLVPPRLTPLIPGMAGVVLAGVTVAHLVRPRWTALVPDTLPLPVMGGVPILGRDGAVALAEAGLLLPLALALLVPLVFPSRWRSYRPRGAHAIGEDDEDGFADLADDDSDD</sequence>
<reference evidence="1" key="1">
    <citation type="submission" date="2020-10" db="EMBL/GenBank/DDBJ databases">
        <title>De novo genome project of the cellulose decomposer Thermobifida halotolerans type strain.</title>
        <authorList>
            <person name="Nagy I."/>
            <person name="Horvath B."/>
            <person name="Kukolya J."/>
            <person name="Nagy I."/>
            <person name="Orsini M."/>
        </authorList>
    </citation>
    <scope>NUCLEOTIDE SEQUENCE</scope>
    <source>
        <strain evidence="1">DSM 44931</strain>
    </source>
</reference>
<evidence type="ECO:0000313" key="1">
    <source>
        <dbReference type="EMBL" id="UOE21000.1"/>
    </source>
</evidence>
<dbReference type="Proteomes" id="UP000265719">
    <property type="component" value="Chromosome"/>
</dbReference>
<evidence type="ECO:0000313" key="2">
    <source>
        <dbReference type="Proteomes" id="UP000265719"/>
    </source>
</evidence>
<dbReference type="AlphaFoldDB" id="A0A399G8E0"/>
<keyword evidence="2" id="KW-1185">Reference proteome</keyword>
<protein>
    <submittedName>
        <fullName evidence="1">Uncharacterized protein</fullName>
    </submittedName>
</protein>
<proteinExistence type="predicted"/>
<organism evidence="1 2">
    <name type="scientific">Thermobifida halotolerans</name>
    <dbReference type="NCBI Taxonomy" id="483545"/>
    <lineage>
        <taxon>Bacteria</taxon>
        <taxon>Bacillati</taxon>
        <taxon>Actinomycetota</taxon>
        <taxon>Actinomycetes</taxon>
        <taxon>Streptosporangiales</taxon>
        <taxon>Nocardiopsidaceae</taxon>
        <taxon>Thermobifida</taxon>
    </lineage>
</organism>
<dbReference type="KEGG" id="thao:NI17_007505"/>